<dbReference type="AlphaFoldDB" id="A0A4T0WXQ3"/>
<accession>A0A4T0WXQ3</accession>
<keyword evidence="3" id="KW-1185">Reference proteome</keyword>
<organism evidence="2 3">
    <name type="scientific">Pichia inconspicua</name>
    <dbReference type="NCBI Taxonomy" id="52247"/>
    <lineage>
        <taxon>Eukaryota</taxon>
        <taxon>Fungi</taxon>
        <taxon>Dikarya</taxon>
        <taxon>Ascomycota</taxon>
        <taxon>Saccharomycotina</taxon>
        <taxon>Pichiomycetes</taxon>
        <taxon>Pichiales</taxon>
        <taxon>Pichiaceae</taxon>
        <taxon>Pichia</taxon>
    </lineage>
</organism>
<reference evidence="2 3" key="1">
    <citation type="journal article" date="2019" name="Front. Genet.">
        <title>Whole-Genome Sequencing of the Opportunistic Yeast Pathogen Candida inconspicua Uncovers Its Hybrid Origin.</title>
        <authorList>
            <person name="Mixao V."/>
            <person name="Hansen A.P."/>
            <person name="Saus E."/>
            <person name="Boekhout T."/>
            <person name="Lass-Florl C."/>
            <person name="Gabaldon T."/>
        </authorList>
    </citation>
    <scope>NUCLEOTIDE SEQUENCE [LARGE SCALE GENOMIC DNA]</scope>
    <source>
        <strain evidence="2 3">CBS 180</strain>
    </source>
</reference>
<sequence length="394" mass="44513">MDDIDEDIHLHDETTELNTLTSAVIATTSEPSESSEPITSNLTTSFADAVRYPTYSIKYQLQEAKDFESQSNFDLVLKVRFFDNDTLSYQQFTSTIETLQTNLSANTQIANIIDDIYITYEKANDYTNIVYINITGTHNPTLLNKVQAISLATNDTLTETEIITTPLETIKKPLVLKTEFPVSIHPNLLKQVCKDIYAKYGKVIYSDVPSVPKTTLIKADSIFTVFTLMDFDSDFVPPVRAAVINQGKTYPIKTLVNSPMLYSNDHKLINCKRASNSTILYHLNKLPEEFMINQFNYIKRKRSLPSWLKLYEEAHPDSPAIQAALQSTIESLPTPALRRYQHENTLKAAEKAEPLQSIYASKTDEQTHPSDSNTTETNNNINEGTGKLYHHLPA</sequence>
<feature type="region of interest" description="Disordered" evidence="1">
    <location>
        <begin position="362"/>
        <end position="394"/>
    </location>
</feature>
<feature type="compositionally biased region" description="Low complexity" evidence="1">
    <location>
        <begin position="373"/>
        <end position="386"/>
    </location>
</feature>
<evidence type="ECO:0000256" key="1">
    <source>
        <dbReference type="SAM" id="MobiDB-lite"/>
    </source>
</evidence>
<comment type="caution">
    <text evidence="2">The sequence shown here is derived from an EMBL/GenBank/DDBJ whole genome shotgun (WGS) entry which is preliminary data.</text>
</comment>
<dbReference type="EMBL" id="SELW01000604">
    <property type="protein sequence ID" value="TID18650.1"/>
    <property type="molecule type" value="Genomic_DNA"/>
</dbReference>
<evidence type="ECO:0000313" key="2">
    <source>
        <dbReference type="EMBL" id="TID18650.1"/>
    </source>
</evidence>
<proteinExistence type="predicted"/>
<dbReference type="Proteomes" id="UP000307173">
    <property type="component" value="Unassembled WGS sequence"/>
</dbReference>
<evidence type="ECO:0000313" key="3">
    <source>
        <dbReference type="Proteomes" id="UP000307173"/>
    </source>
</evidence>
<protein>
    <submittedName>
        <fullName evidence="2">Uncharacterized protein</fullName>
    </submittedName>
</protein>
<name>A0A4T0WXQ3_9ASCO</name>
<gene>
    <name evidence="2" type="ORF">CANINC_003841</name>
</gene>